<evidence type="ECO:0000313" key="2">
    <source>
        <dbReference type="Proteomes" id="UP000244817"/>
    </source>
</evidence>
<dbReference type="OrthoDB" id="7865311at2"/>
<accession>A0A2T7FYC3</accession>
<protein>
    <submittedName>
        <fullName evidence="1">Uncharacterized protein</fullName>
    </submittedName>
</protein>
<sequence length="276" mass="28753">MRHLILGFGMMAALAACGDPLQDVARLSDVEVSQSTRAVAPTAAEAAGTGGLLDRLLNRDPDDPTTAAVDAAVATAEQANATRARAARPARGGLLGLFGGGRAAARTGPDTSDVSPGAVLPFGEIARVCDVSGDALGTLVDQGGGFQIYDTIPNSKAPRPFYITGFDDRCARTFTGAVVISGDVETHEFVRYRPSNQGIGYTATDNAYEALKASFCRVGQGEPCGAKQSQLNQNTRFVTVYNFFGGTFSSVPTEWAQILLHGGEVMAMSIKDGDIG</sequence>
<dbReference type="EMBL" id="QCYG01000003">
    <property type="protein sequence ID" value="PVA07138.1"/>
    <property type="molecule type" value="Genomic_DNA"/>
</dbReference>
<keyword evidence="2" id="KW-1185">Reference proteome</keyword>
<name>A0A2T7FYC3_9RHOB</name>
<dbReference type="Proteomes" id="UP000244817">
    <property type="component" value="Unassembled WGS sequence"/>
</dbReference>
<dbReference type="AlphaFoldDB" id="A0A2T7FYC3"/>
<dbReference type="RefSeq" id="WP_108639967.1">
    <property type="nucleotide sequence ID" value="NZ_QCYG01000003.1"/>
</dbReference>
<reference evidence="1 2" key="1">
    <citation type="submission" date="2018-04" db="EMBL/GenBank/DDBJ databases">
        <title>Pelagivirga bohaiensis gen. nov., sp. nov., a bacterium isolated from the Bohai Sea.</title>
        <authorList>
            <person name="Ji X."/>
        </authorList>
    </citation>
    <scope>NUCLEOTIDE SEQUENCE [LARGE SCALE GENOMIC DNA]</scope>
    <source>
        <strain evidence="1 2">BH-SD16</strain>
    </source>
</reference>
<organism evidence="1 2">
    <name type="scientific">Thalassorhabdomicrobium marinisediminis</name>
    <dbReference type="NCBI Taxonomy" id="2170577"/>
    <lineage>
        <taxon>Bacteria</taxon>
        <taxon>Pseudomonadati</taxon>
        <taxon>Pseudomonadota</taxon>
        <taxon>Alphaproteobacteria</taxon>
        <taxon>Rhodobacterales</taxon>
        <taxon>Paracoccaceae</taxon>
        <taxon>Thalassorhabdomicrobium</taxon>
    </lineage>
</organism>
<gene>
    <name evidence="1" type="ORF">DC363_04590</name>
</gene>
<comment type="caution">
    <text evidence="1">The sequence shown here is derived from an EMBL/GenBank/DDBJ whole genome shotgun (WGS) entry which is preliminary data.</text>
</comment>
<evidence type="ECO:0000313" key="1">
    <source>
        <dbReference type="EMBL" id="PVA07138.1"/>
    </source>
</evidence>
<dbReference type="PROSITE" id="PS51257">
    <property type="entry name" value="PROKAR_LIPOPROTEIN"/>
    <property type="match status" value="1"/>
</dbReference>
<proteinExistence type="predicted"/>